<sequence length="399" mass="43638">MTTDLRNGEYEDRNQFRSQIMRSAHGLAGTIAHLLDVAGVDLIREVRVPSGLNESDISEIAKTMSIAASIQSSYGHYATYRQLFEDRPTKLQTALSPKVDAVDPLGEYIGSLVVRSPDASRVREALEEQLSDPLPVREDAPEIAVQVPLREVDRSDYVAVMSRLGEHKGLEKTQEAVTLCQTLASDPWAVSEALNRLGLESRPRDIRLDEVRVALSHLDADQLLPDATPTVSLTVAALLRSAQPLSKTELAEKAGVSSRSLRKDGNLDALVALDLVRETDNGTYRFALPFATEEERGSNICPAAVDDDLATARDVLYEVVLATVDDVARTADPDDPVGGTFYGPGLEGDPLRRELPWIDPWIRVARLLCDEPTSRDMTVSFGAAIEQTAVQNQGVQRAD</sequence>
<dbReference type="EMBL" id="FOCX01000043">
    <property type="protein sequence ID" value="SEP19504.1"/>
    <property type="molecule type" value="Genomic_DNA"/>
</dbReference>
<evidence type="ECO:0000313" key="1">
    <source>
        <dbReference type="EMBL" id="SEP19504.1"/>
    </source>
</evidence>
<organism evidence="1 2">
    <name type="scientific">Halorientalis persicus</name>
    <dbReference type="NCBI Taxonomy" id="1367881"/>
    <lineage>
        <taxon>Archaea</taxon>
        <taxon>Methanobacteriati</taxon>
        <taxon>Methanobacteriota</taxon>
        <taxon>Stenosarchaea group</taxon>
        <taxon>Halobacteria</taxon>
        <taxon>Halobacteriales</taxon>
        <taxon>Haloarculaceae</taxon>
        <taxon>Halorientalis</taxon>
    </lineage>
</organism>
<protein>
    <submittedName>
        <fullName evidence="1">Uncharacterized protein</fullName>
    </submittedName>
</protein>
<name>A0A1H8VVZ9_9EURY</name>
<proteinExistence type="predicted"/>
<dbReference type="Proteomes" id="UP000198775">
    <property type="component" value="Unassembled WGS sequence"/>
</dbReference>
<accession>A0A1H8VVZ9</accession>
<reference evidence="2" key="1">
    <citation type="submission" date="2016-10" db="EMBL/GenBank/DDBJ databases">
        <authorList>
            <person name="Varghese N."/>
            <person name="Submissions S."/>
        </authorList>
    </citation>
    <scope>NUCLEOTIDE SEQUENCE [LARGE SCALE GENOMIC DNA]</scope>
    <source>
        <strain evidence="2">IBRC-M 10043</strain>
    </source>
</reference>
<dbReference type="AlphaFoldDB" id="A0A1H8VVZ9"/>
<gene>
    <name evidence="1" type="ORF">SAMN05216388_10433</name>
</gene>
<keyword evidence="2" id="KW-1185">Reference proteome</keyword>
<evidence type="ECO:0000313" key="2">
    <source>
        <dbReference type="Proteomes" id="UP000198775"/>
    </source>
</evidence>